<dbReference type="InterPro" id="IPR027417">
    <property type="entry name" value="P-loop_NTPase"/>
</dbReference>
<evidence type="ECO:0000256" key="8">
    <source>
        <dbReference type="ARBA" id="ARBA00023125"/>
    </source>
</evidence>
<protein>
    <recommendedName>
        <fullName evidence="12">DNA replication licensing factor MCM3</fullName>
        <ecNumber evidence="12">3.6.4.12</ecNumber>
    </recommendedName>
</protein>
<evidence type="ECO:0000256" key="13">
    <source>
        <dbReference type="SAM" id="MobiDB-lite"/>
    </source>
</evidence>
<evidence type="ECO:0000256" key="11">
    <source>
        <dbReference type="RuleBase" id="RU004070"/>
    </source>
</evidence>
<feature type="region of interest" description="Disordered" evidence="13">
    <location>
        <begin position="741"/>
        <end position="801"/>
    </location>
</feature>
<dbReference type="PROSITE" id="PS50051">
    <property type="entry name" value="MCM_2"/>
    <property type="match status" value="1"/>
</dbReference>
<keyword evidence="9 12" id="KW-0539">Nucleus</keyword>
<keyword evidence="5 12" id="KW-0378">Hydrolase</keyword>
<dbReference type="PANTHER" id="PTHR11630:SF46">
    <property type="entry name" value="DNA REPLICATION LICENSING FACTOR MCM3-RELATED"/>
    <property type="match status" value="1"/>
</dbReference>
<dbReference type="InterPro" id="IPR018525">
    <property type="entry name" value="MCM_CS"/>
</dbReference>
<feature type="compositionally biased region" description="Acidic residues" evidence="13">
    <location>
        <begin position="772"/>
        <end position="787"/>
    </location>
</feature>
<keyword evidence="16" id="KW-1185">Reference proteome</keyword>
<dbReference type="GO" id="GO:0016787">
    <property type="term" value="F:hydrolase activity"/>
    <property type="evidence" value="ECO:0007669"/>
    <property type="project" value="UniProtKB-KW"/>
</dbReference>
<comment type="caution">
    <text evidence="15">The sequence shown here is derived from an EMBL/GenBank/DDBJ whole genome shotgun (WGS) entry which is preliminary data.</text>
</comment>
<dbReference type="GO" id="GO:0042555">
    <property type="term" value="C:MCM complex"/>
    <property type="evidence" value="ECO:0007669"/>
    <property type="project" value="UniProtKB-UniRule"/>
</dbReference>
<keyword evidence="4 11" id="KW-0547">Nucleotide-binding</keyword>
<comment type="similarity">
    <text evidence="2 11">Belongs to the MCM family.</text>
</comment>
<dbReference type="InterPro" id="IPR012340">
    <property type="entry name" value="NA-bd_OB-fold"/>
</dbReference>
<evidence type="ECO:0000256" key="9">
    <source>
        <dbReference type="ARBA" id="ARBA00023242"/>
    </source>
</evidence>
<dbReference type="Gene3D" id="3.40.50.300">
    <property type="entry name" value="P-loop containing nucleotide triphosphate hydrolases"/>
    <property type="match status" value="1"/>
</dbReference>
<dbReference type="GO" id="GO:1902975">
    <property type="term" value="P:mitotic DNA replication initiation"/>
    <property type="evidence" value="ECO:0007669"/>
    <property type="project" value="TreeGrafter"/>
</dbReference>
<evidence type="ECO:0000256" key="12">
    <source>
        <dbReference type="RuleBase" id="RU368061"/>
    </source>
</evidence>
<evidence type="ECO:0000259" key="14">
    <source>
        <dbReference type="PROSITE" id="PS50051"/>
    </source>
</evidence>
<dbReference type="Gene3D" id="2.40.50.140">
    <property type="entry name" value="Nucleic acid-binding proteins"/>
    <property type="match status" value="1"/>
</dbReference>
<dbReference type="Pfam" id="PF17207">
    <property type="entry name" value="MCM_OB"/>
    <property type="match status" value="1"/>
</dbReference>
<comment type="subunit">
    <text evidence="12">Component of the MCM2-7 complex.</text>
</comment>
<dbReference type="InterPro" id="IPR041562">
    <property type="entry name" value="MCM_lid"/>
</dbReference>
<dbReference type="Pfam" id="PF17855">
    <property type="entry name" value="MCM_lid"/>
    <property type="match status" value="1"/>
</dbReference>
<dbReference type="Pfam" id="PF00493">
    <property type="entry name" value="MCM"/>
    <property type="match status" value="1"/>
</dbReference>
<keyword evidence="8 11" id="KW-0238">DNA-binding</keyword>
<accession>A0A2V0P3V7</accession>
<dbReference type="STRING" id="307507.A0A2V0P3V7"/>
<dbReference type="EMBL" id="BDRX01000052">
    <property type="protein sequence ID" value="GBF94538.1"/>
    <property type="molecule type" value="Genomic_DNA"/>
</dbReference>
<evidence type="ECO:0000256" key="4">
    <source>
        <dbReference type="ARBA" id="ARBA00022741"/>
    </source>
</evidence>
<dbReference type="GO" id="GO:0005524">
    <property type="term" value="F:ATP binding"/>
    <property type="evidence" value="ECO:0007669"/>
    <property type="project" value="UniProtKB-UniRule"/>
</dbReference>
<evidence type="ECO:0000313" key="16">
    <source>
        <dbReference type="Proteomes" id="UP000247498"/>
    </source>
</evidence>
<evidence type="ECO:0000313" key="15">
    <source>
        <dbReference type="EMBL" id="GBF94538.1"/>
    </source>
</evidence>
<dbReference type="InterPro" id="IPR033762">
    <property type="entry name" value="MCM_OB"/>
</dbReference>
<evidence type="ECO:0000256" key="6">
    <source>
        <dbReference type="ARBA" id="ARBA00022806"/>
    </source>
</evidence>
<dbReference type="InterPro" id="IPR003593">
    <property type="entry name" value="AAA+_ATPase"/>
</dbReference>
<keyword evidence="3 12" id="KW-0235">DNA replication</keyword>
<feature type="compositionally biased region" description="Low complexity" evidence="13">
    <location>
        <begin position="590"/>
        <end position="606"/>
    </location>
</feature>
<dbReference type="SUPFAM" id="SSF52540">
    <property type="entry name" value="P-loop containing nucleoside triphosphate hydrolases"/>
    <property type="match status" value="1"/>
</dbReference>
<dbReference type="EC" id="3.6.4.12" evidence="12"/>
<proteinExistence type="inferred from homology"/>
<evidence type="ECO:0000256" key="3">
    <source>
        <dbReference type="ARBA" id="ARBA00022705"/>
    </source>
</evidence>
<evidence type="ECO:0000256" key="1">
    <source>
        <dbReference type="ARBA" id="ARBA00004123"/>
    </source>
</evidence>
<dbReference type="OrthoDB" id="1882346at2759"/>
<dbReference type="GO" id="GO:0005634">
    <property type="term" value="C:nucleus"/>
    <property type="evidence" value="ECO:0007669"/>
    <property type="project" value="UniProtKB-SubCell"/>
</dbReference>
<name>A0A2V0P3V7_9CHLO</name>
<dbReference type="InterPro" id="IPR001208">
    <property type="entry name" value="MCM_dom"/>
</dbReference>
<dbReference type="InterPro" id="IPR031327">
    <property type="entry name" value="MCM"/>
</dbReference>
<dbReference type="SMART" id="SM00382">
    <property type="entry name" value="AAA"/>
    <property type="match status" value="1"/>
</dbReference>
<dbReference type="PRINTS" id="PR01659">
    <property type="entry name" value="MCMPROTEIN3"/>
</dbReference>
<dbReference type="GO" id="GO:0017116">
    <property type="term" value="F:single-stranded DNA helicase activity"/>
    <property type="evidence" value="ECO:0007669"/>
    <property type="project" value="TreeGrafter"/>
</dbReference>
<organism evidence="15 16">
    <name type="scientific">Raphidocelis subcapitata</name>
    <dbReference type="NCBI Taxonomy" id="307507"/>
    <lineage>
        <taxon>Eukaryota</taxon>
        <taxon>Viridiplantae</taxon>
        <taxon>Chlorophyta</taxon>
        <taxon>core chlorophytes</taxon>
        <taxon>Chlorophyceae</taxon>
        <taxon>CS clade</taxon>
        <taxon>Sphaeropleales</taxon>
        <taxon>Selenastraceae</taxon>
        <taxon>Raphidocelis</taxon>
    </lineage>
</organism>
<comment type="function">
    <text evidence="12">Acts as component of the MCM2-7 complex (MCM complex) which is the replicative helicase essential for 'once per cell cycle' DNA replication initiation and elongation in eukaryotic cells. The active ATPase sites in the MCM2-7 ring are formed through the interaction surfaces of two neighboring subunits such that a critical structure of a conserved arginine finger motif is provided in trans relative to the ATP-binding site of the Walker A box of the adjacent subunit. The six ATPase active sites, however, are likely to contribute differentially to the complex helicase activity.</text>
</comment>
<dbReference type="GO" id="GO:0003697">
    <property type="term" value="F:single-stranded DNA binding"/>
    <property type="evidence" value="ECO:0007669"/>
    <property type="project" value="TreeGrafter"/>
</dbReference>
<dbReference type="InterPro" id="IPR008046">
    <property type="entry name" value="Mcm3"/>
</dbReference>
<gene>
    <name evidence="15" type="ORF">Rsub_07072</name>
</gene>
<dbReference type="FunCoup" id="A0A2V0P3V7">
    <property type="interactions" value="1545"/>
</dbReference>
<dbReference type="GO" id="GO:0006271">
    <property type="term" value="P:DNA strand elongation involved in DNA replication"/>
    <property type="evidence" value="ECO:0007669"/>
    <property type="project" value="TreeGrafter"/>
</dbReference>
<feature type="compositionally biased region" description="Basic residues" evidence="13">
    <location>
        <begin position="756"/>
        <end position="767"/>
    </location>
</feature>
<keyword evidence="7 11" id="KW-0067">ATP-binding</keyword>
<keyword evidence="6 12" id="KW-0347">Helicase</keyword>
<reference evidence="15 16" key="1">
    <citation type="journal article" date="2018" name="Sci. Rep.">
        <title>Raphidocelis subcapitata (=Pseudokirchneriella subcapitata) provides an insight into genome evolution and environmental adaptations in the Sphaeropleales.</title>
        <authorList>
            <person name="Suzuki S."/>
            <person name="Yamaguchi H."/>
            <person name="Nakajima N."/>
            <person name="Kawachi M."/>
        </authorList>
    </citation>
    <scope>NUCLEOTIDE SEQUENCE [LARGE SCALE GENOMIC DNA]</scope>
    <source>
        <strain evidence="15 16">NIES-35</strain>
    </source>
</reference>
<evidence type="ECO:0000256" key="10">
    <source>
        <dbReference type="ARBA" id="ARBA00047995"/>
    </source>
</evidence>
<dbReference type="Gene3D" id="2.20.28.10">
    <property type="match status" value="1"/>
</dbReference>
<evidence type="ECO:0000256" key="7">
    <source>
        <dbReference type="ARBA" id="ARBA00022840"/>
    </source>
</evidence>
<dbReference type="GO" id="GO:0000727">
    <property type="term" value="P:double-strand break repair via break-induced replication"/>
    <property type="evidence" value="ECO:0007669"/>
    <property type="project" value="TreeGrafter"/>
</dbReference>
<evidence type="ECO:0000256" key="5">
    <source>
        <dbReference type="ARBA" id="ARBA00022801"/>
    </source>
</evidence>
<evidence type="ECO:0000256" key="2">
    <source>
        <dbReference type="ARBA" id="ARBA00008010"/>
    </source>
</evidence>
<sequence length="902" mass="97622">MADDLELRMARKRQFSEFLEWEDRDGWSLKAQVEDSMLQRKGGAVVGLKTCRFDVPNHRLRAWNEGLQRQLLQRPAEYLPGFQDAIRDYISKSDATRALVADTEVFVGISGEFGELELSPRELSSGQLGRLVKVYGIVTKCSLVRPKLVKSVHYCPDTKLTSTREYRDVTAMVGLPTGASYPTRDTEGHLLVTEYGLCRYRDNQMITMQELPETAPPGQLPHSVDLILENDLVDSVKPGDRVAIVGLFRPLAGAANGMTSGVYRSAVIGLSVERLTQDKVRWHPDDIANIQTIANKPWALQLLAKSLAPSIYGHQRIKEGLIMMLMGGMERYVNNSHIRGDINCLLVGDPGVAKSQMLRAVMSAAPHAVSTTGRGSSGVGLTAAVTSDKETGEKRLEAGAMVLADRGVVCIDEFDKMSEDDRVAIHEVMEQQTVTIAKAGIQASLNARCSVLAAANPLYGSYDRSLSIANNVNLPDSLLSRFDMLFVVLDNSDSARDQQIAEHVLRQHSYRAAGEDASHGPTEPGILALLGDRDCKQATAAPVWLRGAAAALAGGGGRAYEEPEALEGADTIDEYYEPVEDEDDADVDMADAGRAGPDQGAAAGPRAARRVPKPLTPAQRALRRLELGSRALDPEFVKRYVLYVRRHRYRGANVQLPISDEAQTAIEEIWVNLRQSNNNGALPVTARCLESIIRLSQAHAKLHLADQVDPVDVDAARSILETVMRQEVSEEDAEDWIGEAEEEGAQQRPAGGIAAARRRAAAARKRSRGGEGEGEEGDEEMDGGEGEEGGRGGGAGGRAARAARRAGGALVQSDWQTVGRAMLAGQAARARGGEPTGELSLAQLQEQLRAQGLAVDDAALVALLEAASNAFGDMDGADAARYSSCMPNFMWLPEDQLVSFMS</sequence>
<feature type="region of interest" description="Disordered" evidence="13">
    <location>
        <begin position="588"/>
        <end position="615"/>
    </location>
</feature>
<dbReference type="AlphaFoldDB" id="A0A2V0P3V7"/>
<dbReference type="SMART" id="SM00350">
    <property type="entry name" value="MCM"/>
    <property type="match status" value="1"/>
</dbReference>
<dbReference type="InParanoid" id="A0A2V0P3V7"/>
<comment type="catalytic activity">
    <reaction evidence="10 12">
        <text>ATP + H2O = ADP + phosphate + H(+)</text>
        <dbReference type="Rhea" id="RHEA:13065"/>
        <dbReference type="ChEBI" id="CHEBI:15377"/>
        <dbReference type="ChEBI" id="CHEBI:15378"/>
        <dbReference type="ChEBI" id="CHEBI:30616"/>
        <dbReference type="ChEBI" id="CHEBI:43474"/>
        <dbReference type="ChEBI" id="CHEBI:456216"/>
        <dbReference type="EC" id="3.6.4.12"/>
    </reaction>
</comment>
<dbReference type="Proteomes" id="UP000247498">
    <property type="component" value="Unassembled WGS sequence"/>
</dbReference>
<dbReference type="PRINTS" id="PR01657">
    <property type="entry name" value="MCMFAMILY"/>
</dbReference>
<dbReference type="SUPFAM" id="SSF50249">
    <property type="entry name" value="Nucleic acid-binding proteins"/>
    <property type="match status" value="1"/>
</dbReference>
<comment type="subcellular location">
    <subcellularLocation>
        <location evidence="1 12">Nucleus</location>
    </subcellularLocation>
</comment>
<dbReference type="PROSITE" id="PS00847">
    <property type="entry name" value="MCM_1"/>
    <property type="match status" value="1"/>
</dbReference>
<dbReference type="PANTHER" id="PTHR11630">
    <property type="entry name" value="DNA REPLICATION LICENSING FACTOR MCM FAMILY MEMBER"/>
    <property type="match status" value="1"/>
</dbReference>
<dbReference type="Gene3D" id="3.30.1640.10">
    <property type="entry name" value="mini-chromosome maintenance (MCM) complex, chain A, domain 1"/>
    <property type="match status" value="1"/>
</dbReference>
<feature type="domain" description="MCM C-terminal AAA(+) ATPase" evidence="14">
    <location>
        <begin position="299"/>
        <end position="504"/>
    </location>
</feature>